<name>A0A2V0NZU1_9CHLO</name>
<dbReference type="OrthoDB" id="530635at2759"/>
<organism evidence="1 2">
    <name type="scientific">Raphidocelis subcapitata</name>
    <dbReference type="NCBI Taxonomy" id="307507"/>
    <lineage>
        <taxon>Eukaryota</taxon>
        <taxon>Viridiplantae</taxon>
        <taxon>Chlorophyta</taxon>
        <taxon>core chlorophytes</taxon>
        <taxon>Chlorophyceae</taxon>
        <taxon>CS clade</taxon>
        <taxon>Sphaeropleales</taxon>
        <taxon>Selenastraceae</taxon>
        <taxon>Raphidocelis</taxon>
    </lineage>
</organism>
<protein>
    <submittedName>
        <fullName evidence="1">Uncharacterized protein</fullName>
    </submittedName>
</protein>
<evidence type="ECO:0000313" key="1">
    <source>
        <dbReference type="EMBL" id="GBF90437.1"/>
    </source>
</evidence>
<accession>A0A2V0NZU1</accession>
<reference evidence="1 2" key="1">
    <citation type="journal article" date="2018" name="Sci. Rep.">
        <title>Raphidocelis subcapitata (=Pseudokirchneriella subcapitata) provides an insight into genome evolution and environmental adaptations in the Sphaeropleales.</title>
        <authorList>
            <person name="Suzuki S."/>
            <person name="Yamaguchi H."/>
            <person name="Nakajima N."/>
            <person name="Kawachi M."/>
        </authorList>
    </citation>
    <scope>NUCLEOTIDE SEQUENCE [LARGE SCALE GENOMIC DNA]</scope>
    <source>
        <strain evidence="1 2">NIES-35</strain>
    </source>
</reference>
<evidence type="ECO:0000313" key="2">
    <source>
        <dbReference type="Proteomes" id="UP000247498"/>
    </source>
</evidence>
<sequence>MAAAPWAEGPHRVVVEFAKGSAGVGRRTIKLKHSSAALPLQLQGRIPLGVWQGFMADVEQLAASHPYVAPPSARRVCSWGGGMVVGAIAGLFCINPDGGDYEAWVPEAEAAVSRWCAAFEAGGARLSLQRLQGSYFIIADIDATTVVGQPAGPAAAAPAKK</sequence>
<comment type="caution">
    <text evidence="1">The sequence shown here is derived from an EMBL/GenBank/DDBJ whole genome shotgun (WGS) entry which is preliminary data.</text>
</comment>
<dbReference type="EMBL" id="BDRX01000017">
    <property type="protein sequence ID" value="GBF90437.1"/>
    <property type="molecule type" value="Genomic_DNA"/>
</dbReference>
<dbReference type="STRING" id="307507.A0A2V0NZU1"/>
<dbReference type="InParanoid" id="A0A2V0NZU1"/>
<gene>
    <name evidence="1" type="ORF">Rsub_03433</name>
</gene>
<dbReference type="AlphaFoldDB" id="A0A2V0NZU1"/>
<dbReference type="Proteomes" id="UP000247498">
    <property type="component" value="Unassembled WGS sequence"/>
</dbReference>
<keyword evidence="2" id="KW-1185">Reference proteome</keyword>
<proteinExistence type="predicted"/>